<dbReference type="PROSITE" id="PS51767">
    <property type="entry name" value="PEPTIDASE_A1"/>
    <property type="match status" value="1"/>
</dbReference>
<protein>
    <recommendedName>
        <fullName evidence="7">Peptidase A1 domain-containing protein</fullName>
    </recommendedName>
</protein>
<dbReference type="InterPro" id="IPR001461">
    <property type="entry name" value="Aspartic_peptidase_A1"/>
</dbReference>
<comment type="similarity">
    <text evidence="1">Belongs to the peptidase A1 family.</text>
</comment>
<evidence type="ECO:0000256" key="3">
    <source>
        <dbReference type="ARBA" id="ARBA00022729"/>
    </source>
</evidence>
<dbReference type="InterPro" id="IPR033121">
    <property type="entry name" value="PEPTIDASE_A1"/>
</dbReference>
<dbReference type="EMBL" id="UFAJ01000391">
    <property type="protein sequence ID" value="SSD60578.1"/>
    <property type="molecule type" value="Genomic_DNA"/>
</dbReference>
<sequence length="483" mass="52978">MNFYQTVLTCTIFLTTLVHASIIIDKGYELAKRGSKKSNKPLEYTIMNYEDFYGVNLNIGSPEQTVGVALDLLTADIFVPSSNNSYCNKKVDSSGDIFNCTGGTFDTTASSTYFRNSSDPFYNTYRITDYASGYYAMDTFNINGVNVTNVSFAVADASNYTYGVMGLGLPAGEGSNLFELSSYNDVLHEYVNLPQILKNNKYTKSAVFSLFLNDQCGEGGKLLFGAVDHSKYLGKLYTVPVVNVYKNAGYKTPRRYDIGLYGIGAYTDSNNNETFSTTLFSASLDTTSDFSYFYKTIADKMASYVGATWDTNYSLYTLSCASINYNTSFVYDFGGFNIFVPMSNMAFVADVKNDTCYLGFKYHHMSSAILGTPLLSSAYLVFDQDNYEVSIGVANFKGAQVSSIQSVGKKIPKATKAPSYSNSWTSAPSNITLGGNMFTNTKSFSNPWTLTDDLGCAKITESSGSVLNNGRVEQQITSSTTNK</sequence>
<proteinExistence type="inferred from homology"/>
<evidence type="ECO:0000256" key="5">
    <source>
        <dbReference type="ARBA" id="ARBA00022801"/>
    </source>
</evidence>
<keyword evidence="5" id="KW-0378">Hydrolase</keyword>
<feature type="signal peptide" evidence="6">
    <location>
        <begin position="1"/>
        <end position="20"/>
    </location>
</feature>
<dbReference type="AlphaFoldDB" id="A0A376B7D7"/>
<gene>
    <name evidence="8" type="ORF">SCODWIG_02339</name>
</gene>
<organism evidence="8 9">
    <name type="scientific">Saccharomycodes ludwigii</name>
    <dbReference type="NCBI Taxonomy" id="36035"/>
    <lineage>
        <taxon>Eukaryota</taxon>
        <taxon>Fungi</taxon>
        <taxon>Dikarya</taxon>
        <taxon>Ascomycota</taxon>
        <taxon>Saccharomycotina</taxon>
        <taxon>Saccharomycetes</taxon>
        <taxon>Saccharomycodales</taxon>
        <taxon>Saccharomycodaceae</taxon>
        <taxon>Saccharomycodes</taxon>
    </lineage>
</organism>
<evidence type="ECO:0000259" key="7">
    <source>
        <dbReference type="PROSITE" id="PS51767"/>
    </source>
</evidence>
<dbReference type="GO" id="GO:0006508">
    <property type="term" value="P:proteolysis"/>
    <property type="evidence" value="ECO:0007669"/>
    <property type="project" value="UniProtKB-KW"/>
</dbReference>
<dbReference type="CDD" id="cd05474">
    <property type="entry name" value="SAP_like"/>
    <property type="match status" value="1"/>
</dbReference>
<evidence type="ECO:0000256" key="6">
    <source>
        <dbReference type="SAM" id="SignalP"/>
    </source>
</evidence>
<dbReference type="PRINTS" id="PR00792">
    <property type="entry name" value="PEPSIN"/>
</dbReference>
<dbReference type="GO" id="GO:0071944">
    <property type="term" value="C:cell periphery"/>
    <property type="evidence" value="ECO:0007669"/>
    <property type="project" value="UniProtKB-ARBA"/>
</dbReference>
<dbReference type="PANTHER" id="PTHR47966">
    <property type="entry name" value="BETA-SITE APP-CLEAVING ENZYME, ISOFORM A-RELATED"/>
    <property type="match status" value="1"/>
</dbReference>
<dbReference type="VEuPathDB" id="FungiDB:SCODWIG_02339"/>
<evidence type="ECO:0000256" key="1">
    <source>
        <dbReference type="ARBA" id="ARBA00007447"/>
    </source>
</evidence>
<evidence type="ECO:0000313" key="8">
    <source>
        <dbReference type="EMBL" id="SSD60578.1"/>
    </source>
</evidence>
<dbReference type="SUPFAM" id="SSF50630">
    <property type="entry name" value="Acid proteases"/>
    <property type="match status" value="1"/>
</dbReference>
<keyword evidence="3 6" id="KW-0732">Signal</keyword>
<dbReference type="GO" id="GO:0004190">
    <property type="term" value="F:aspartic-type endopeptidase activity"/>
    <property type="evidence" value="ECO:0007669"/>
    <property type="project" value="UniProtKB-KW"/>
</dbReference>
<dbReference type="Pfam" id="PF00026">
    <property type="entry name" value="Asp"/>
    <property type="match status" value="1"/>
</dbReference>
<keyword evidence="2" id="KW-0645">Protease</keyword>
<evidence type="ECO:0000256" key="2">
    <source>
        <dbReference type="ARBA" id="ARBA00022670"/>
    </source>
</evidence>
<dbReference type="InterPro" id="IPR033876">
    <property type="entry name" value="SAP-like"/>
</dbReference>
<feature type="chain" id="PRO_5016879317" description="Peptidase A1 domain-containing protein" evidence="6">
    <location>
        <begin position="21"/>
        <end position="483"/>
    </location>
</feature>
<keyword evidence="4" id="KW-0064">Aspartyl protease</keyword>
<reference evidence="9" key="1">
    <citation type="submission" date="2018-06" db="EMBL/GenBank/DDBJ databases">
        <authorList>
            <person name="Guldener U."/>
        </authorList>
    </citation>
    <scope>NUCLEOTIDE SEQUENCE [LARGE SCALE GENOMIC DNA]</scope>
    <source>
        <strain evidence="9">UTAD17</strain>
    </source>
</reference>
<accession>A0A376B7D7</accession>
<name>A0A376B7D7_9ASCO</name>
<dbReference type="InterPro" id="IPR021109">
    <property type="entry name" value="Peptidase_aspartic_dom_sf"/>
</dbReference>
<dbReference type="PANTHER" id="PTHR47966:SF65">
    <property type="entry name" value="ASPARTIC-TYPE ENDOPEPTIDASE"/>
    <property type="match status" value="1"/>
</dbReference>
<feature type="domain" description="Peptidase A1" evidence="7">
    <location>
        <begin position="53"/>
        <end position="392"/>
    </location>
</feature>
<evidence type="ECO:0000313" key="9">
    <source>
        <dbReference type="Proteomes" id="UP000262825"/>
    </source>
</evidence>
<dbReference type="Gene3D" id="2.40.70.10">
    <property type="entry name" value="Acid Proteases"/>
    <property type="match status" value="2"/>
</dbReference>
<evidence type="ECO:0000256" key="4">
    <source>
        <dbReference type="ARBA" id="ARBA00022750"/>
    </source>
</evidence>
<keyword evidence="9" id="KW-1185">Reference proteome</keyword>
<dbReference type="Proteomes" id="UP000262825">
    <property type="component" value="Unassembled WGS sequence"/>
</dbReference>